<organism evidence="1 2">
    <name type="scientific">Paenibacillus oryzisoli</name>
    <dbReference type="NCBI Taxonomy" id="1850517"/>
    <lineage>
        <taxon>Bacteria</taxon>
        <taxon>Bacillati</taxon>
        <taxon>Bacillota</taxon>
        <taxon>Bacilli</taxon>
        <taxon>Bacillales</taxon>
        <taxon>Paenibacillaceae</taxon>
        <taxon>Paenibacillus</taxon>
    </lineage>
</organism>
<gene>
    <name evidence="1" type="ORF">A8708_26385</name>
</gene>
<accession>A0A198ADI0</accession>
<name>A0A198ADI0_9BACL</name>
<evidence type="ECO:0000313" key="1">
    <source>
        <dbReference type="EMBL" id="OAS19242.1"/>
    </source>
</evidence>
<dbReference type="EMBL" id="LYPB01000058">
    <property type="protein sequence ID" value="OAS19242.1"/>
    <property type="molecule type" value="Genomic_DNA"/>
</dbReference>
<protein>
    <submittedName>
        <fullName evidence="1">Uncharacterized protein</fullName>
    </submittedName>
</protein>
<dbReference type="Proteomes" id="UP000078454">
    <property type="component" value="Unassembled WGS sequence"/>
</dbReference>
<evidence type="ECO:0000313" key="2">
    <source>
        <dbReference type="Proteomes" id="UP000078454"/>
    </source>
</evidence>
<reference evidence="1 2" key="1">
    <citation type="submission" date="2016-05" db="EMBL/GenBank/DDBJ databases">
        <title>Paenibacillus sp. 1ZS3-15 nov., isolated from the rhizosphere soil.</title>
        <authorList>
            <person name="Zhang X.X."/>
            <person name="Zhang J."/>
        </authorList>
    </citation>
    <scope>NUCLEOTIDE SEQUENCE [LARGE SCALE GENOMIC DNA]</scope>
    <source>
        <strain evidence="1 2">1ZS3-15</strain>
    </source>
</reference>
<dbReference type="AlphaFoldDB" id="A0A198ADI0"/>
<keyword evidence="2" id="KW-1185">Reference proteome</keyword>
<dbReference type="RefSeq" id="WP_068663640.1">
    <property type="nucleotide sequence ID" value="NZ_LYPB01000058.1"/>
</dbReference>
<proteinExistence type="predicted"/>
<sequence length="60" mass="6697">MLTDQVQIACIEAAKEITLALTKNLVVAAKEDYPNERNLQLTKQVYQEVYATIANAINES</sequence>
<dbReference type="STRING" id="1850517.A8708_26385"/>
<comment type="caution">
    <text evidence="1">The sequence shown here is derived from an EMBL/GenBank/DDBJ whole genome shotgun (WGS) entry which is preliminary data.</text>
</comment>